<evidence type="ECO:0000256" key="1">
    <source>
        <dbReference type="ARBA" id="ARBA00005641"/>
    </source>
</evidence>
<comment type="caution">
    <text evidence="7">The sequence shown here is derived from an EMBL/GenBank/DDBJ whole genome shotgun (WGS) entry which is preliminary data.</text>
</comment>
<dbReference type="Gene3D" id="3.20.20.80">
    <property type="entry name" value="Glycosidases"/>
    <property type="match status" value="1"/>
</dbReference>
<feature type="compositionally biased region" description="Polar residues" evidence="5">
    <location>
        <begin position="329"/>
        <end position="356"/>
    </location>
</feature>
<evidence type="ECO:0000256" key="5">
    <source>
        <dbReference type="SAM" id="MobiDB-lite"/>
    </source>
</evidence>
<dbReference type="SUPFAM" id="SSF51445">
    <property type="entry name" value="(Trans)glycosidases"/>
    <property type="match status" value="1"/>
</dbReference>
<dbReference type="PANTHER" id="PTHR31297:SF43">
    <property type="entry name" value="GLUCAN 1,3-BETA-GLUCOSIDASE 3"/>
    <property type="match status" value="1"/>
</dbReference>
<reference evidence="7 8" key="1">
    <citation type="submission" date="2021-08" db="EMBL/GenBank/DDBJ databases">
        <title>Draft Genome Sequence of Phanerochaete sordida strain YK-624.</title>
        <authorList>
            <person name="Mori T."/>
            <person name="Dohra H."/>
            <person name="Suzuki T."/>
            <person name="Kawagishi H."/>
            <person name="Hirai H."/>
        </authorList>
    </citation>
    <scope>NUCLEOTIDE SEQUENCE [LARGE SCALE GENOMIC DNA]</scope>
    <source>
        <strain evidence="7 8">YK-624</strain>
    </source>
</reference>
<feature type="region of interest" description="Disordered" evidence="5">
    <location>
        <begin position="320"/>
        <end position="396"/>
    </location>
</feature>
<dbReference type="GO" id="GO:0005576">
    <property type="term" value="C:extracellular region"/>
    <property type="evidence" value="ECO:0007669"/>
    <property type="project" value="TreeGrafter"/>
</dbReference>
<dbReference type="GO" id="GO:0009251">
    <property type="term" value="P:glucan catabolic process"/>
    <property type="evidence" value="ECO:0007669"/>
    <property type="project" value="TreeGrafter"/>
</dbReference>
<dbReference type="InterPro" id="IPR001547">
    <property type="entry name" value="Glyco_hydro_5"/>
</dbReference>
<keyword evidence="2 4" id="KW-0378">Hydrolase</keyword>
<evidence type="ECO:0000256" key="4">
    <source>
        <dbReference type="RuleBase" id="RU361153"/>
    </source>
</evidence>
<dbReference type="EMBL" id="BPQB01000046">
    <property type="protein sequence ID" value="GJE95202.1"/>
    <property type="molecule type" value="Genomic_DNA"/>
</dbReference>
<evidence type="ECO:0000313" key="7">
    <source>
        <dbReference type="EMBL" id="GJE95202.1"/>
    </source>
</evidence>
<organism evidence="7 8">
    <name type="scientific">Phanerochaete sordida</name>
    <dbReference type="NCBI Taxonomy" id="48140"/>
    <lineage>
        <taxon>Eukaryota</taxon>
        <taxon>Fungi</taxon>
        <taxon>Dikarya</taxon>
        <taxon>Basidiomycota</taxon>
        <taxon>Agaricomycotina</taxon>
        <taxon>Agaricomycetes</taxon>
        <taxon>Polyporales</taxon>
        <taxon>Phanerochaetaceae</taxon>
        <taxon>Phanerochaete</taxon>
    </lineage>
</organism>
<keyword evidence="3 4" id="KW-0326">Glycosidase</keyword>
<proteinExistence type="inferred from homology"/>
<comment type="similarity">
    <text evidence="1 4">Belongs to the glycosyl hydrolase 5 (cellulase A) family.</text>
</comment>
<dbReference type="GO" id="GO:0009986">
    <property type="term" value="C:cell surface"/>
    <property type="evidence" value="ECO:0007669"/>
    <property type="project" value="TreeGrafter"/>
</dbReference>
<dbReference type="PANTHER" id="PTHR31297">
    <property type="entry name" value="GLUCAN ENDO-1,6-BETA-GLUCOSIDASE B"/>
    <property type="match status" value="1"/>
</dbReference>
<dbReference type="Pfam" id="PF00150">
    <property type="entry name" value="Cellulase"/>
    <property type="match status" value="1"/>
</dbReference>
<protein>
    <submittedName>
        <fullName evidence="7">Glycoside hydrolase family 5 protein</fullName>
    </submittedName>
</protein>
<sequence length="470" mass="50690">MTPSLFSCASGDQVSEVDIAHGWGSSVGARAALEQHWDTFINETDFQYMASIGINTVRLPIGYWNLGPDFVQDTPYADVGDVYQNSWQRIVRTINTAAANGIGVLVDLHGAPGSQNGQQHSGISDGQTNLFDSPAFINQTMAVLTHLMQQLAYVTNVVGIQILNEPENVPSLTDFYDQAISAMRQVYPNANMPLYLHDGFDLDRFNNYVANRKDFVVQDHHSYFVFTPADSSEPASQHTSDIQNGIGGSLREASLQSEDDPDQARMDFCTGQIEVYANNTAGWSFWAYRKEDCIDDPGWCFGAAVGKALPSTFFPYGAPPAVPEPSQLPDMSTLSQGMTPPSDQADPSSTTSSSQYEGYAQSEPPAAPPAFQSGPGYPQDPSTDNGPPSASQQASRVKGYEDGFLTARIFALYNLSKLGFVGQYILDSLAALGPGVIAPGTESFYEEGFTQGLADGEGVVSAGLDASRQR</sequence>
<accession>A0A9P3LII7</accession>
<name>A0A9P3LII7_9APHY</name>
<feature type="domain" description="Glycoside hydrolase family 5" evidence="6">
    <location>
        <begin position="32"/>
        <end position="289"/>
    </location>
</feature>
<evidence type="ECO:0000313" key="8">
    <source>
        <dbReference type="Proteomes" id="UP000703269"/>
    </source>
</evidence>
<evidence type="ECO:0000256" key="2">
    <source>
        <dbReference type="ARBA" id="ARBA00022801"/>
    </source>
</evidence>
<dbReference type="AlphaFoldDB" id="A0A9P3LII7"/>
<gene>
    <name evidence="7" type="ORF">PsYK624_113830</name>
</gene>
<evidence type="ECO:0000259" key="6">
    <source>
        <dbReference type="Pfam" id="PF00150"/>
    </source>
</evidence>
<dbReference type="OrthoDB" id="1887033at2759"/>
<evidence type="ECO:0000256" key="3">
    <source>
        <dbReference type="ARBA" id="ARBA00023295"/>
    </source>
</evidence>
<dbReference type="InterPro" id="IPR050386">
    <property type="entry name" value="Glycosyl_hydrolase_5"/>
</dbReference>
<dbReference type="GO" id="GO:0046557">
    <property type="term" value="F:glucan endo-1,6-beta-glucosidase activity"/>
    <property type="evidence" value="ECO:0007669"/>
    <property type="project" value="TreeGrafter"/>
</dbReference>
<keyword evidence="8" id="KW-1185">Reference proteome</keyword>
<feature type="compositionally biased region" description="Polar residues" evidence="5">
    <location>
        <begin position="380"/>
        <end position="395"/>
    </location>
</feature>
<dbReference type="InterPro" id="IPR017853">
    <property type="entry name" value="GH"/>
</dbReference>
<dbReference type="Proteomes" id="UP000703269">
    <property type="component" value="Unassembled WGS sequence"/>
</dbReference>